<protein>
    <submittedName>
        <fullName evidence="2">Uncharacterized protein</fullName>
    </submittedName>
</protein>
<organism evidence="2">
    <name type="scientific">Medioppia subpectinata</name>
    <dbReference type="NCBI Taxonomy" id="1979941"/>
    <lineage>
        <taxon>Eukaryota</taxon>
        <taxon>Metazoa</taxon>
        <taxon>Ecdysozoa</taxon>
        <taxon>Arthropoda</taxon>
        <taxon>Chelicerata</taxon>
        <taxon>Arachnida</taxon>
        <taxon>Acari</taxon>
        <taxon>Acariformes</taxon>
        <taxon>Sarcoptiformes</taxon>
        <taxon>Oribatida</taxon>
        <taxon>Brachypylina</taxon>
        <taxon>Oppioidea</taxon>
        <taxon>Oppiidae</taxon>
        <taxon>Medioppia</taxon>
    </lineage>
</organism>
<feature type="transmembrane region" description="Helical" evidence="1">
    <location>
        <begin position="47"/>
        <end position="64"/>
    </location>
</feature>
<dbReference type="OrthoDB" id="2016540at2759"/>
<sequence>MDFSQKYISSLVLWRRPVSTVYYATHELIHQLISLFKWVLRHTKTCLLVTVVIMALLGASYVDGPHQQWVHVFRKQFLWCAYWCGLGILSSVGLGTVAKDTAVWDSTSVGSAAAVIITADTTTHGRDQ</sequence>
<keyword evidence="1" id="KW-1133">Transmembrane helix</keyword>
<accession>A0A7R9Q785</accession>
<dbReference type="Proteomes" id="UP000759131">
    <property type="component" value="Unassembled WGS sequence"/>
</dbReference>
<keyword evidence="1" id="KW-0812">Transmembrane</keyword>
<gene>
    <name evidence="2" type="ORF">OSB1V03_LOCUS15434</name>
</gene>
<dbReference type="EMBL" id="CAJPIZ010015921">
    <property type="protein sequence ID" value="CAG2115472.1"/>
    <property type="molecule type" value="Genomic_DNA"/>
</dbReference>
<proteinExistence type="predicted"/>
<keyword evidence="3" id="KW-1185">Reference proteome</keyword>
<name>A0A7R9Q785_9ACAR</name>
<feature type="transmembrane region" description="Helical" evidence="1">
    <location>
        <begin position="76"/>
        <end position="98"/>
    </location>
</feature>
<evidence type="ECO:0000313" key="2">
    <source>
        <dbReference type="EMBL" id="CAD7635042.1"/>
    </source>
</evidence>
<dbReference type="AlphaFoldDB" id="A0A7R9Q785"/>
<evidence type="ECO:0000313" key="3">
    <source>
        <dbReference type="Proteomes" id="UP000759131"/>
    </source>
</evidence>
<reference evidence="2" key="1">
    <citation type="submission" date="2020-11" db="EMBL/GenBank/DDBJ databases">
        <authorList>
            <person name="Tran Van P."/>
        </authorList>
    </citation>
    <scope>NUCLEOTIDE SEQUENCE</scope>
</reference>
<evidence type="ECO:0000256" key="1">
    <source>
        <dbReference type="SAM" id="Phobius"/>
    </source>
</evidence>
<keyword evidence="1" id="KW-0472">Membrane</keyword>
<dbReference type="EMBL" id="OC870496">
    <property type="protein sequence ID" value="CAD7635042.1"/>
    <property type="molecule type" value="Genomic_DNA"/>
</dbReference>